<dbReference type="Pfam" id="PF13539">
    <property type="entry name" value="Peptidase_M15_4"/>
    <property type="match status" value="1"/>
</dbReference>
<dbReference type="EC" id="3.4.-.-" evidence="2"/>
<dbReference type="AlphaFoldDB" id="A0A376BZY7"/>
<dbReference type="InterPro" id="IPR039561">
    <property type="entry name" value="Peptidase_M15C"/>
</dbReference>
<dbReference type="Gene3D" id="3.30.1380.10">
    <property type="match status" value="1"/>
</dbReference>
<evidence type="ECO:0000313" key="2">
    <source>
        <dbReference type="EMBL" id="SSZ47135.1"/>
    </source>
</evidence>
<feature type="domain" description="Peptidase M15C" evidence="1">
    <location>
        <begin position="77"/>
        <end position="146"/>
    </location>
</feature>
<protein>
    <submittedName>
        <fullName evidence="2">Peptidoglycan L-alanyl-D-glutamate endopeptidase CwlK</fullName>
        <ecNumber evidence="2">3.4.-.-</ecNumber>
    </submittedName>
</protein>
<accession>A0A376BZY7</accession>
<reference evidence="2 3" key="1">
    <citation type="submission" date="2018-06" db="EMBL/GenBank/DDBJ databases">
        <authorList>
            <consortium name="Pathogen Informatics"/>
            <person name="Doyle S."/>
        </authorList>
    </citation>
    <scope>NUCLEOTIDE SEQUENCE [LARGE SCALE GENOMIC DNA]</scope>
    <source>
        <strain evidence="2 3">NCTC11661</strain>
    </source>
</reference>
<keyword evidence="2" id="KW-0378">Hydrolase</keyword>
<gene>
    <name evidence="2" type="primary">cwlK</name>
    <name evidence="2" type="ORF">NCTC11661_00801</name>
</gene>
<dbReference type="EMBL" id="UFTJ01000001">
    <property type="protein sequence ID" value="SSZ47135.1"/>
    <property type="molecule type" value="Genomic_DNA"/>
</dbReference>
<evidence type="ECO:0000259" key="1">
    <source>
        <dbReference type="Pfam" id="PF13539"/>
    </source>
</evidence>
<dbReference type="InterPro" id="IPR009045">
    <property type="entry name" value="Zn_M74/Hedgehog-like"/>
</dbReference>
<name>A0A376BZY7_9FLAO</name>
<dbReference type="RefSeq" id="WP_002686456.1">
    <property type="nucleotide sequence ID" value="NZ_UFTJ01000001.1"/>
</dbReference>
<dbReference type="SUPFAM" id="SSF55166">
    <property type="entry name" value="Hedgehog/DD-peptidase"/>
    <property type="match status" value="1"/>
</dbReference>
<proteinExistence type="predicted"/>
<sequence>MGTFSTRSKNNLKGVHPNLVKIMEEAIKDSPVDFTITEGVRTAKTQQEYYSWGRTKRNPNTGNMTKVTYADGVIRKSNHQVKADGYGHAVDLYPFFEGKVQVNHKDTLLKLNLIAGHIKATAKRLGINIVWGGDWRKPYDPPHFQLG</sequence>
<dbReference type="CDD" id="cd14845">
    <property type="entry name" value="L-Ala-D-Glu_peptidase_like"/>
    <property type="match status" value="1"/>
</dbReference>
<evidence type="ECO:0000313" key="3">
    <source>
        <dbReference type="Proteomes" id="UP000255515"/>
    </source>
</evidence>
<organism evidence="2 3">
    <name type="scientific">Bergeyella zoohelcum</name>
    <dbReference type="NCBI Taxonomy" id="1015"/>
    <lineage>
        <taxon>Bacteria</taxon>
        <taxon>Pseudomonadati</taxon>
        <taxon>Bacteroidota</taxon>
        <taxon>Flavobacteriia</taxon>
        <taxon>Flavobacteriales</taxon>
        <taxon>Weeksellaceae</taxon>
        <taxon>Bergeyella</taxon>
    </lineage>
</organism>
<dbReference type="GO" id="GO:0008233">
    <property type="term" value="F:peptidase activity"/>
    <property type="evidence" value="ECO:0007669"/>
    <property type="project" value="InterPro"/>
</dbReference>
<dbReference type="Proteomes" id="UP000255515">
    <property type="component" value="Unassembled WGS sequence"/>
</dbReference>